<accession>E4T1U1</accession>
<dbReference type="STRING" id="694427.Palpr_0526"/>
<dbReference type="EMBL" id="CP002345">
    <property type="protein sequence ID" value="ADQ78685.1"/>
    <property type="molecule type" value="Genomic_DNA"/>
</dbReference>
<reference evidence="2 3" key="2">
    <citation type="journal article" date="2011" name="Stand. Genomic Sci.">
        <title>Complete genome sequence of Paludibacter propionicigenes type strain (WB4).</title>
        <authorList>
            <person name="Gronow S."/>
            <person name="Munk C."/>
            <person name="Lapidus A."/>
            <person name="Nolan M."/>
            <person name="Lucas S."/>
            <person name="Hammon N."/>
            <person name="Deshpande S."/>
            <person name="Cheng J.F."/>
            <person name="Tapia R."/>
            <person name="Han C."/>
            <person name="Goodwin L."/>
            <person name="Pitluck S."/>
            <person name="Liolios K."/>
            <person name="Ivanova N."/>
            <person name="Mavromatis K."/>
            <person name="Mikhailova N."/>
            <person name="Pati A."/>
            <person name="Chen A."/>
            <person name="Palaniappan K."/>
            <person name="Land M."/>
            <person name="Hauser L."/>
            <person name="Chang Y.J."/>
            <person name="Jeffries C.D."/>
            <person name="Brambilla E."/>
            <person name="Rohde M."/>
            <person name="Goker M."/>
            <person name="Detter J.C."/>
            <person name="Woyke T."/>
            <person name="Bristow J."/>
            <person name="Eisen J.A."/>
            <person name="Markowitz V."/>
            <person name="Hugenholtz P."/>
            <person name="Kyrpides N.C."/>
            <person name="Klenk H.P."/>
        </authorList>
    </citation>
    <scope>NUCLEOTIDE SEQUENCE [LARGE SCALE GENOMIC DNA]</scope>
    <source>
        <strain evidence="3">DSM 17365 / JCM 13257 / WB4</strain>
    </source>
</reference>
<name>E4T1U1_PALPW</name>
<protein>
    <submittedName>
        <fullName evidence="2">Uncharacterized protein</fullName>
    </submittedName>
</protein>
<feature type="region of interest" description="Disordered" evidence="1">
    <location>
        <begin position="23"/>
        <end position="54"/>
    </location>
</feature>
<keyword evidence="3" id="KW-1185">Reference proteome</keyword>
<reference key="1">
    <citation type="submission" date="2010-11" db="EMBL/GenBank/DDBJ databases">
        <title>The complete genome of Paludibacter propionicigenes DSM 17365.</title>
        <authorList>
            <consortium name="US DOE Joint Genome Institute (JGI-PGF)"/>
            <person name="Lucas S."/>
            <person name="Copeland A."/>
            <person name="Lapidus A."/>
            <person name="Bruce D."/>
            <person name="Goodwin L."/>
            <person name="Pitluck S."/>
            <person name="Kyrpides N."/>
            <person name="Mavromatis K."/>
            <person name="Ivanova N."/>
            <person name="Munk A.C."/>
            <person name="Brettin T."/>
            <person name="Detter J.C."/>
            <person name="Han C."/>
            <person name="Tapia R."/>
            <person name="Land M."/>
            <person name="Hauser L."/>
            <person name="Markowitz V."/>
            <person name="Cheng J.-F."/>
            <person name="Hugenholtz P."/>
            <person name="Woyke T."/>
            <person name="Wu D."/>
            <person name="Gronow S."/>
            <person name="Wellnitz S."/>
            <person name="Brambilla E."/>
            <person name="Klenk H.-P."/>
            <person name="Eisen J.A."/>
        </authorList>
    </citation>
    <scope>NUCLEOTIDE SEQUENCE</scope>
    <source>
        <strain>WB4</strain>
    </source>
</reference>
<evidence type="ECO:0000256" key="1">
    <source>
        <dbReference type="SAM" id="MobiDB-lite"/>
    </source>
</evidence>
<sequence>MKSSLGQFYCVRCFGFTPPAGFSSSGASDDMNPLEFTSSDVSDDINPMEFASSDGSDGINLMRFAPSEVRMA</sequence>
<dbReference type="Proteomes" id="UP000008718">
    <property type="component" value="Chromosome"/>
</dbReference>
<gene>
    <name evidence="2" type="ordered locus">Palpr_0526</name>
</gene>
<dbReference type="AlphaFoldDB" id="E4T1U1"/>
<dbReference type="HOGENOM" id="CLU_2718600_0_0_10"/>
<dbReference type="KEGG" id="ppn:Palpr_0526"/>
<evidence type="ECO:0000313" key="3">
    <source>
        <dbReference type="Proteomes" id="UP000008718"/>
    </source>
</evidence>
<evidence type="ECO:0000313" key="2">
    <source>
        <dbReference type="EMBL" id="ADQ78685.1"/>
    </source>
</evidence>
<organism evidence="2 3">
    <name type="scientific">Paludibacter propionicigenes (strain DSM 17365 / JCM 13257 / WB4)</name>
    <dbReference type="NCBI Taxonomy" id="694427"/>
    <lineage>
        <taxon>Bacteria</taxon>
        <taxon>Pseudomonadati</taxon>
        <taxon>Bacteroidota</taxon>
        <taxon>Bacteroidia</taxon>
        <taxon>Bacteroidales</taxon>
        <taxon>Paludibacteraceae</taxon>
        <taxon>Paludibacter</taxon>
    </lineage>
</organism>
<proteinExistence type="predicted"/>